<dbReference type="Proteomes" id="UP000596660">
    <property type="component" value="Unplaced"/>
</dbReference>
<dbReference type="PANTHER" id="PTHR22835">
    <property type="entry name" value="ZINC FINGER FYVE DOMAIN CONTAINING PROTEIN"/>
    <property type="match status" value="1"/>
</dbReference>
<organism evidence="6 7">
    <name type="scientific">Chenopodium quinoa</name>
    <name type="common">Quinoa</name>
    <dbReference type="NCBI Taxonomy" id="63459"/>
    <lineage>
        <taxon>Eukaryota</taxon>
        <taxon>Viridiplantae</taxon>
        <taxon>Streptophyta</taxon>
        <taxon>Embryophyta</taxon>
        <taxon>Tracheophyta</taxon>
        <taxon>Spermatophyta</taxon>
        <taxon>Magnoliopsida</taxon>
        <taxon>eudicotyledons</taxon>
        <taxon>Gunneridae</taxon>
        <taxon>Pentapetalae</taxon>
        <taxon>Caryophyllales</taxon>
        <taxon>Chenopodiaceae</taxon>
        <taxon>Chenopodioideae</taxon>
        <taxon>Atripliceae</taxon>
        <taxon>Chenopodium</taxon>
    </lineage>
</organism>
<dbReference type="InterPro" id="IPR036514">
    <property type="entry name" value="SGNH_hydro_sf"/>
</dbReference>
<dbReference type="SUPFAM" id="SSF52266">
    <property type="entry name" value="SGNH hydrolase"/>
    <property type="match status" value="1"/>
</dbReference>
<dbReference type="GeneID" id="110710500"/>
<gene>
    <name evidence="6" type="primary">LOC110710500</name>
</gene>
<proteinExistence type="inferred from homology"/>
<dbReference type="GO" id="GO:0016788">
    <property type="term" value="F:hydrolase activity, acting on ester bonds"/>
    <property type="evidence" value="ECO:0007669"/>
    <property type="project" value="InterPro"/>
</dbReference>
<feature type="signal peptide" evidence="5">
    <location>
        <begin position="1"/>
        <end position="25"/>
    </location>
</feature>
<keyword evidence="7" id="KW-1185">Reference proteome</keyword>
<dbReference type="Gene3D" id="3.40.50.1110">
    <property type="entry name" value="SGNH hydrolase"/>
    <property type="match status" value="1"/>
</dbReference>
<evidence type="ECO:0000313" key="7">
    <source>
        <dbReference type="Proteomes" id="UP000596660"/>
    </source>
</evidence>
<evidence type="ECO:0000256" key="2">
    <source>
        <dbReference type="ARBA" id="ARBA00022729"/>
    </source>
</evidence>
<accession>A0A803MJ96</accession>
<dbReference type="CDD" id="cd01837">
    <property type="entry name" value="SGNH_plant_lipase_like"/>
    <property type="match status" value="1"/>
</dbReference>
<dbReference type="SMR" id="A0A803MJ96"/>
<dbReference type="InterPro" id="IPR001087">
    <property type="entry name" value="GDSL"/>
</dbReference>
<evidence type="ECO:0000313" key="6">
    <source>
        <dbReference type="EnsemblPlants" id="AUR62030342-RA:cds"/>
    </source>
</evidence>
<dbReference type="OrthoDB" id="1600564at2759"/>
<evidence type="ECO:0000256" key="5">
    <source>
        <dbReference type="SAM" id="SignalP"/>
    </source>
</evidence>
<evidence type="ECO:0000256" key="1">
    <source>
        <dbReference type="ARBA" id="ARBA00008668"/>
    </source>
</evidence>
<dbReference type="RefSeq" id="XP_021744508.1">
    <property type="nucleotide sequence ID" value="XM_021888816.1"/>
</dbReference>
<comment type="similarity">
    <text evidence="1">Belongs to the 'GDSL' lipolytic enzyme family.</text>
</comment>
<dbReference type="KEGG" id="cqi:110710500"/>
<dbReference type="AlphaFoldDB" id="A0A803MJ96"/>
<name>A0A803MJ96_CHEQI</name>
<evidence type="ECO:0000256" key="3">
    <source>
        <dbReference type="ARBA" id="ARBA00022801"/>
    </source>
</evidence>
<dbReference type="OMA" id="MASTHHI"/>
<protein>
    <submittedName>
        <fullName evidence="6">Uncharacterized protein</fullName>
    </submittedName>
</protein>
<dbReference type="Pfam" id="PF00657">
    <property type="entry name" value="Lipase_GDSL"/>
    <property type="match status" value="1"/>
</dbReference>
<keyword evidence="2 5" id="KW-0732">Signal</keyword>
<reference evidence="6" key="2">
    <citation type="submission" date="2021-03" db="UniProtKB">
        <authorList>
            <consortium name="EnsemblPlants"/>
        </authorList>
    </citation>
    <scope>IDENTIFICATION</scope>
</reference>
<reference evidence="6" key="1">
    <citation type="journal article" date="2017" name="Nature">
        <title>The genome of Chenopodium quinoa.</title>
        <authorList>
            <person name="Jarvis D.E."/>
            <person name="Ho Y.S."/>
            <person name="Lightfoot D.J."/>
            <person name="Schmoeckel S.M."/>
            <person name="Li B."/>
            <person name="Borm T.J.A."/>
            <person name="Ohyanagi H."/>
            <person name="Mineta K."/>
            <person name="Michell C.T."/>
            <person name="Saber N."/>
            <person name="Kharbatia N.M."/>
            <person name="Rupper R.R."/>
            <person name="Sharp A.R."/>
            <person name="Dally N."/>
            <person name="Boughton B.A."/>
            <person name="Woo Y.H."/>
            <person name="Gao G."/>
            <person name="Schijlen E.G.W.M."/>
            <person name="Guo X."/>
            <person name="Momin A.A."/>
            <person name="Negrao S."/>
            <person name="Al-Babili S."/>
            <person name="Gehring C."/>
            <person name="Roessner U."/>
            <person name="Jung C."/>
            <person name="Murphy K."/>
            <person name="Arold S.T."/>
            <person name="Gojobori T."/>
            <person name="van der Linden C.G."/>
            <person name="van Loo E.N."/>
            <person name="Jellen E.N."/>
            <person name="Maughan P.J."/>
            <person name="Tester M."/>
        </authorList>
    </citation>
    <scope>NUCLEOTIDE SEQUENCE [LARGE SCALE GENOMIC DNA]</scope>
    <source>
        <strain evidence="6">cv. PI 614886</strain>
    </source>
</reference>
<sequence>MAYNTKPVFLVLAFLFTIALPIIHARHDQIRPRVDAIYQFGDSISDTGNLIRENPIGASLGCGRFPYGQNFFLGRPTGRCSNGRLMVDFFAEHFNLPYLDAYLNRNGNFNHGVNFAVVGSTALSTYELAARRIESRTTRSSLSPMQLSWFRSHIRSICHNPSDCKRKFANALFIVESGGNDFNYAFFGGKSMKEVQGMVPDVIRTIRRAVEQLISLGAIRVVIPGNFPIGCLPIYLTTYQTNNASKYDELHCLREMNEFATYQNNFLQQTIRELQRENPTVTIIYGDYFTALRELLQNAVSLGFDRHETQRACCGMGNNVYNYDGTRMCGTGVPVCEQPDKSVSWDGIHMTQHAYSVMANWLLNHNIVPGITKART</sequence>
<dbReference type="EnsemblPlants" id="AUR62030342-RA">
    <property type="protein sequence ID" value="AUR62030342-RA:cds"/>
    <property type="gene ID" value="AUR62030342"/>
</dbReference>
<dbReference type="PANTHER" id="PTHR22835:SF517">
    <property type="entry name" value="GDSL-LIKE LIPASE_ACYLHYDROLASE FAMILY PROTEIN, EXPRESSED"/>
    <property type="match status" value="1"/>
</dbReference>
<evidence type="ECO:0000256" key="4">
    <source>
        <dbReference type="ARBA" id="ARBA00023180"/>
    </source>
</evidence>
<dbReference type="Gramene" id="AUR62030342-RA">
    <property type="protein sequence ID" value="AUR62030342-RA:cds"/>
    <property type="gene ID" value="AUR62030342"/>
</dbReference>
<feature type="chain" id="PRO_5031107835" evidence="5">
    <location>
        <begin position="26"/>
        <end position="376"/>
    </location>
</feature>
<dbReference type="InterPro" id="IPR035669">
    <property type="entry name" value="SGNH_plant_lipase-like"/>
</dbReference>
<keyword evidence="4" id="KW-0325">Glycoprotein</keyword>
<keyword evidence="3" id="KW-0378">Hydrolase</keyword>